<dbReference type="InterPro" id="IPR008271">
    <property type="entry name" value="Ser/Thr_kinase_AS"/>
</dbReference>
<dbReference type="GO" id="GO:0004693">
    <property type="term" value="F:cyclin-dependent protein serine/threonine kinase activity"/>
    <property type="evidence" value="ECO:0007669"/>
    <property type="project" value="UniProtKB-EC"/>
</dbReference>
<evidence type="ECO:0000256" key="6">
    <source>
        <dbReference type="ARBA" id="ARBA00022553"/>
    </source>
</evidence>
<dbReference type="PROSITE" id="PS50011">
    <property type="entry name" value="PROTEIN_KINASE_DOM"/>
    <property type="match status" value="1"/>
</dbReference>
<dbReference type="Pfam" id="PF00069">
    <property type="entry name" value="Pkinase"/>
    <property type="match status" value="1"/>
</dbReference>
<dbReference type="InterPro" id="IPR017441">
    <property type="entry name" value="Protein_kinase_ATP_BS"/>
</dbReference>
<dbReference type="Proteomes" id="UP001221898">
    <property type="component" value="Unassembled WGS sequence"/>
</dbReference>
<dbReference type="InterPro" id="IPR000719">
    <property type="entry name" value="Prot_kinase_dom"/>
</dbReference>
<evidence type="ECO:0000313" key="20">
    <source>
        <dbReference type="Proteomes" id="UP001221898"/>
    </source>
</evidence>
<keyword evidence="13 17" id="KW-0472">Membrane</keyword>
<evidence type="ECO:0000256" key="3">
    <source>
        <dbReference type="ARBA" id="ARBA00008335"/>
    </source>
</evidence>
<keyword evidence="20" id="KW-1185">Reference proteome</keyword>
<evidence type="ECO:0000256" key="9">
    <source>
        <dbReference type="ARBA" id="ARBA00022741"/>
    </source>
</evidence>
<evidence type="ECO:0000256" key="17">
    <source>
        <dbReference type="SAM" id="Phobius"/>
    </source>
</evidence>
<dbReference type="FunFam" id="1.20.1250.20:FF:000200">
    <property type="entry name" value="Major facilitator superfamily domain-containing protein 4A"/>
    <property type="match status" value="1"/>
</dbReference>
<feature type="transmembrane region" description="Helical" evidence="17">
    <location>
        <begin position="841"/>
        <end position="858"/>
    </location>
</feature>
<feature type="transmembrane region" description="Helical" evidence="17">
    <location>
        <begin position="957"/>
        <end position="980"/>
    </location>
</feature>
<dbReference type="InterPro" id="IPR011009">
    <property type="entry name" value="Kinase-like_dom_sf"/>
</dbReference>
<accession>A0AAD7RCE3</accession>
<dbReference type="Gene3D" id="3.30.200.20">
    <property type="entry name" value="Phosphorylase Kinase, domain 1"/>
    <property type="match status" value="1"/>
</dbReference>
<dbReference type="FunFam" id="1.10.510.10:FF:000061">
    <property type="entry name" value="Putative cyclin-dependent kinase 17"/>
    <property type="match status" value="1"/>
</dbReference>
<comment type="similarity">
    <text evidence="2">Belongs to the protein kinase superfamily. CMGC Ser/Thr protein kinase family. CDC2/CDKX subfamily.</text>
</comment>
<evidence type="ECO:0000256" key="8">
    <source>
        <dbReference type="ARBA" id="ARBA00022692"/>
    </source>
</evidence>
<evidence type="ECO:0000256" key="12">
    <source>
        <dbReference type="ARBA" id="ARBA00022989"/>
    </source>
</evidence>
<keyword evidence="6" id="KW-0597">Phosphoprotein</keyword>
<dbReference type="Gene3D" id="1.20.1250.20">
    <property type="entry name" value="MFS general substrate transporter like domains"/>
    <property type="match status" value="2"/>
</dbReference>
<feature type="domain" description="Protein kinase" evidence="18">
    <location>
        <begin position="172"/>
        <end position="453"/>
    </location>
</feature>
<gene>
    <name evidence="19" type="ORF">AAFF_G00254820</name>
</gene>
<dbReference type="PANTHER" id="PTHR23121:SF10">
    <property type="entry name" value="MAJOR FACILITATOR SUPERFAMILY DOMAIN-CONTAINING PROTEIN 4A"/>
    <property type="match status" value="1"/>
</dbReference>
<dbReference type="EMBL" id="JAINUG010000343">
    <property type="protein sequence ID" value="KAJ8377701.1"/>
    <property type="molecule type" value="Genomic_DNA"/>
</dbReference>
<evidence type="ECO:0000256" key="14">
    <source>
        <dbReference type="ARBA" id="ARBA00047811"/>
    </source>
</evidence>
<comment type="caution">
    <text evidence="19">The sequence shown here is derived from an EMBL/GenBank/DDBJ whole genome shotgun (WGS) entry which is preliminary data.</text>
</comment>
<comment type="subcellular location">
    <subcellularLocation>
        <location evidence="1">Membrane</location>
        <topology evidence="1">Multi-pass membrane protein</topology>
    </subcellularLocation>
</comment>
<comment type="similarity">
    <text evidence="3">Belongs to the major facilitator superfamily.</text>
</comment>
<feature type="transmembrane region" description="Helical" evidence="17">
    <location>
        <begin position="643"/>
        <end position="663"/>
    </location>
</feature>
<keyword evidence="9 16" id="KW-0547">Nucleotide-binding</keyword>
<feature type="transmembrane region" description="Helical" evidence="17">
    <location>
        <begin position="717"/>
        <end position="737"/>
    </location>
</feature>
<keyword evidence="10" id="KW-0418">Kinase</keyword>
<feature type="transmembrane region" description="Helical" evidence="17">
    <location>
        <begin position="870"/>
        <end position="890"/>
    </location>
</feature>
<feature type="transmembrane region" description="Helical" evidence="17">
    <location>
        <begin position="929"/>
        <end position="951"/>
    </location>
</feature>
<evidence type="ECO:0000259" key="18">
    <source>
        <dbReference type="PROSITE" id="PS50011"/>
    </source>
</evidence>
<dbReference type="AlphaFoldDB" id="A0AAD7RCE3"/>
<keyword evidence="8 17" id="KW-0812">Transmembrane</keyword>
<sequence length="1008" mass="112072">MGPTAPHVLVFTDAPLTVRVGLCEGRLGRSPLLCCLVPADCHSSAMNKMKNFKRRFSLSVPRTETIEETEFTDQINQLNVHHKEGSRSLRALNPEHGATPGEDSPRCPVQHRLFPTEDVSRRMSLPMDVRLPVDFLEKLRQQMDTSPPTKPPSRMSRRASLSDIGFGKQETYVKLDKVGEGTYATVFKGRSKLTKNLVALKEIRLEHEEGAPCTAIREVSLLKNLKHANIVILHDIIHTDRSLTLVFEYLDSDLKQYLDNCGNLMSMHNVKIFMFQLMRGLSYCHKRKILHRDLKPQNLLINDKGELKLADFGLARAKSVPTKTYSNEVVTLWYRPPDVLLGSTEYSTPIDMWGVGCIFYEVVTGRPMFPGSTVKEELHLIFRLLGTPTEETWSGITANLEFLSYRFPLYRVQPLINHVPRLDAEGIDLLSDLLLYEARLRISAEDSLRHPYFRSLGERIHTLPDNSSVFSLSDVQLQRDPGCRGTAGFQQAARGSLRLSARIMLVDERIWTLFKRNCHHTLTYWSVFFSFGLCIAFLGPTILDLRCQTHSTLQEITWVFFSQQFCLLIGSTIGGAFKKTLQCSLSALFLSSLTISVIFAIIPFCHNVLLLAIAMAVAGLSMGIIDTIANIQLVKIYQKDSAVFLQALHFFIGLGALVSPLIADPFLSETNCIVGNMTENITGIMHHLRNTLSGSPAHNVSQYTLPTEGEVTTSVSYAFWIMALINLPVPIAVFVLMHRERLIPCCASGSPRLLDRDELALETQGGVEQEPNAKDSDSGGHGDLFSCCHNDNLRGLPLSFFGIHILGGLVLFMTDGIVGAYAGFVYTYAVAPPMLLAHKTAGYLASIFWAAITAGRLVSIPLSYRFQPVLLLMVNLAGVIVTVLLLLIFYTSSIFLFVGTCLLGLFLSSIFPCMLAYTEDILDYQGCATTVLVTSAGMGEMVMQVLVGSVIHSDGSYSFLLCGMIIGCIGFTLFFGLLLFHRMHRNYLTGTSKKTAMVEETASDCVKQ</sequence>
<feature type="transmembrane region" description="Helical" evidence="17">
    <location>
        <begin position="803"/>
        <end position="829"/>
    </location>
</feature>
<evidence type="ECO:0000256" key="5">
    <source>
        <dbReference type="ARBA" id="ARBA00022527"/>
    </source>
</evidence>
<dbReference type="PANTHER" id="PTHR23121">
    <property type="entry name" value="SODIUM-DEPENDENT GLUCOSE TRANSPORTER 1"/>
    <property type="match status" value="1"/>
</dbReference>
<name>A0AAD7RCE3_9TELE</name>
<dbReference type="SMART" id="SM00220">
    <property type="entry name" value="S_TKc"/>
    <property type="match status" value="1"/>
</dbReference>
<evidence type="ECO:0000256" key="2">
    <source>
        <dbReference type="ARBA" id="ARBA00006485"/>
    </source>
</evidence>
<evidence type="ECO:0000256" key="11">
    <source>
        <dbReference type="ARBA" id="ARBA00022840"/>
    </source>
</evidence>
<dbReference type="SUPFAM" id="SSF56112">
    <property type="entry name" value="Protein kinase-like (PK-like)"/>
    <property type="match status" value="1"/>
</dbReference>
<feature type="transmembrane region" description="Helical" evidence="17">
    <location>
        <begin position="522"/>
        <end position="543"/>
    </location>
</feature>
<organism evidence="19 20">
    <name type="scientific">Aldrovandia affinis</name>
    <dbReference type="NCBI Taxonomy" id="143900"/>
    <lineage>
        <taxon>Eukaryota</taxon>
        <taxon>Metazoa</taxon>
        <taxon>Chordata</taxon>
        <taxon>Craniata</taxon>
        <taxon>Vertebrata</taxon>
        <taxon>Euteleostomi</taxon>
        <taxon>Actinopterygii</taxon>
        <taxon>Neopterygii</taxon>
        <taxon>Teleostei</taxon>
        <taxon>Notacanthiformes</taxon>
        <taxon>Halosauridae</taxon>
        <taxon>Aldrovandia</taxon>
    </lineage>
</organism>
<comment type="catalytic activity">
    <reaction evidence="15">
        <text>L-seryl-[protein] + ATP = O-phospho-L-seryl-[protein] + ADP + H(+)</text>
        <dbReference type="Rhea" id="RHEA:17989"/>
        <dbReference type="Rhea" id="RHEA-COMP:9863"/>
        <dbReference type="Rhea" id="RHEA-COMP:11604"/>
        <dbReference type="ChEBI" id="CHEBI:15378"/>
        <dbReference type="ChEBI" id="CHEBI:29999"/>
        <dbReference type="ChEBI" id="CHEBI:30616"/>
        <dbReference type="ChEBI" id="CHEBI:83421"/>
        <dbReference type="ChEBI" id="CHEBI:456216"/>
        <dbReference type="EC" id="2.7.11.22"/>
    </reaction>
</comment>
<feature type="binding site" evidence="16">
    <location>
        <position position="201"/>
    </location>
    <ligand>
        <name>ATP</name>
        <dbReference type="ChEBI" id="CHEBI:30616"/>
    </ligand>
</feature>
<keyword evidence="11 16" id="KW-0067">ATP-binding</keyword>
<reference evidence="19" key="1">
    <citation type="journal article" date="2023" name="Science">
        <title>Genome structures resolve the early diversification of teleost fishes.</title>
        <authorList>
            <person name="Parey E."/>
            <person name="Louis A."/>
            <person name="Montfort J."/>
            <person name="Bouchez O."/>
            <person name="Roques C."/>
            <person name="Iampietro C."/>
            <person name="Lluch J."/>
            <person name="Castinel A."/>
            <person name="Donnadieu C."/>
            <person name="Desvignes T."/>
            <person name="Floi Bucao C."/>
            <person name="Jouanno E."/>
            <person name="Wen M."/>
            <person name="Mejri S."/>
            <person name="Dirks R."/>
            <person name="Jansen H."/>
            <person name="Henkel C."/>
            <person name="Chen W.J."/>
            <person name="Zahm M."/>
            <person name="Cabau C."/>
            <person name="Klopp C."/>
            <person name="Thompson A.W."/>
            <person name="Robinson-Rechavi M."/>
            <person name="Braasch I."/>
            <person name="Lecointre G."/>
            <person name="Bobe J."/>
            <person name="Postlethwait J.H."/>
            <person name="Berthelot C."/>
            <person name="Roest Crollius H."/>
            <person name="Guiguen Y."/>
        </authorList>
    </citation>
    <scope>NUCLEOTIDE SEQUENCE</scope>
    <source>
        <strain evidence="19">NC1722</strain>
    </source>
</reference>
<feature type="transmembrane region" description="Helical" evidence="17">
    <location>
        <begin position="555"/>
        <end position="577"/>
    </location>
</feature>
<keyword evidence="5" id="KW-0723">Serine/threonine-protein kinase</keyword>
<dbReference type="FunFam" id="3.30.200.20:FF:000007">
    <property type="entry name" value="Cyclin-dependent kinase 14, putative"/>
    <property type="match status" value="1"/>
</dbReference>
<dbReference type="PROSITE" id="PS00107">
    <property type="entry name" value="PROTEIN_KINASE_ATP"/>
    <property type="match status" value="1"/>
</dbReference>
<proteinExistence type="inferred from homology"/>
<dbReference type="Gene3D" id="1.10.510.10">
    <property type="entry name" value="Transferase(Phosphotransferase) domain 1"/>
    <property type="match status" value="1"/>
</dbReference>
<feature type="transmembrane region" description="Helical" evidence="17">
    <location>
        <begin position="896"/>
        <end position="917"/>
    </location>
</feature>
<evidence type="ECO:0000256" key="13">
    <source>
        <dbReference type="ARBA" id="ARBA00023136"/>
    </source>
</evidence>
<evidence type="ECO:0000256" key="10">
    <source>
        <dbReference type="ARBA" id="ARBA00022777"/>
    </source>
</evidence>
<evidence type="ECO:0000313" key="19">
    <source>
        <dbReference type="EMBL" id="KAJ8377701.1"/>
    </source>
</evidence>
<dbReference type="CDD" id="cd17453">
    <property type="entry name" value="MFS_MFSD4A"/>
    <property type="match status" value="1"/>
</dbReference>
<feature type="transmembrane region" description="Helical" evidence="17">
    <location>
        <begin position="608"/>
        <end position="631"/>
    </location>
</feature>
<evidence type="ECO:0000256" key="1">
    <source>
        <dbReference type="ARBA" id="ARBA00004141"/>
    </source>
</evidence>
<comment type="catalytic activity">
    <reaction evidence="14">
        <text>L-threonyl-[protein] + ATP = O-phospho-L-threonyl-[protein] + ADP + H(+)</text>
        <dbReference type="Rhea" id="RHEA:46608"/>
        <dbReference type="Rhea" id="RHEA-COMP:11060"/>
        <dbReference type="Rhea" id="RHEA-COMP:11605"/>
        <dbReference type="ChEBI" id="CHEBI:15378"/>
        <dbReference type="ChEBI" id="CHEBI:30013"/>
        <dbReference type="ChEBI" id="CHEBI:30616"/>
        <dbReference type="ChEBI" id="CHEBI:61977"/>
        <dbReference type="ChEBI" id="CHEBI:456216"/>
        <dbReference type="EC" id="2.7.11.22"/>
    </reaction>
</comment>
<dbReference type="GO" id="GO:0005524">
    <property type="term" value="F:ATP binding"/>
    <property type="evidence" value="ECO:0007669"/>
    <property type="project" value="UniProtKB-UniRule"/>
</dbReference>
<dbReference type="GO" id="GO:0016020">
    <property type="term" value="C:membrane"/>
    <property type="evidence" value="ECO:0007669"/>
    <property type="project" value="UniProtKB-SubCell"/>
</dbReference>
<evidence type="ECO:0000256" key="16">
    <source>
        <dbReference type="PROSITE-ProRule" id="PRU10141"/>
    </source>
</evidence>
<evidence type="ECO:0000256" key="7">
    <source>
        <dbReference type="ARBA" id="ARBA00022679"/>
    </source>
</evidence>
<evidence type="ECO:0000256" key="4">
    <source>
        <dbReference type="ARBA" id="ARBA00012425"/>
    </source>
</evidence>
<keyword evidence="12 17" id="KW-1133">Transmembrane helix</keyword>
<protein>
    <recommendedName>
        <fullName evidence="4">cyclin-dependent kinase</fullName>
        <ecNumber evidence="4">2.7.11.22</ecNumber>
    </recommendedName>
</protein>
<keyword evidence="7" id="KW-0808">Transferase</keyword>
<dbReference type="SUPFAM" id="SSF103473">
    <property type="entry name" value="MFS general substrate transporter"/>
    <property type="match status" value="1"/>
</dbReference>
<evidence type="ECO:0000256" key="15">
    <source>
        <dbReference type="ARBA" id="ARBA00048367"/>
    </source>
</evidence>
<dbReference type="InterPro" id="IPR036259">
    <property type="entry name" value="MFS_trans_sf"/>
</dbReference>
<dbReference type="EC" id="2.7.11.22" evidence="4"/>
<dbReference type="PROSITE" id="PS00108">
    <property type="entry name" value="PROTEIN_KINASE_ST"/>
    <property type="match status" value="1"/>
</dbReference>